<evidence type="ECO:0000256" key="8">
    <source>
        <dbReference type="ARBA" id="ARBA00023229"/>
    </source>
</evidence>
<dbReference type="Gene3D" id="1.10.600.10">
    <property type="entry name" value="Farnesyl Diphosphate Synthase"/>
    <property type="match status" value="1"/>
</dbReference>
<keyword evidence="5 12" id="KW-0808">Transferase</keyword>
<name>A0A098B0N6_DESHA</name>
<keyword evidence="7" id="KW-0460">Magnesium</keyword>
<dbReference type="PROSITE" id="PS00444">
    <property type="entry name" value="POLYPRENYL_SYNTHASE_2"/>
    <property type="match status" value="1"/>
</dbReference>
<evidence type="ECO:0000256" key="3">
    <source>
        <dbReference type="ARBA" id="ARBA00012439"/>
    </source>
</evidence>
<dbReference type="GO" id="GO:0016114">
    <property type="term" value="P:terpenoid biosynthetic process"/>
    <property type="evidence" value="ECO:0007669"/>
    <property type="project" value="UniProtKB-ARBA"/>
</dbReference>
<dbReference type="PATRIC" id="fig|49338.4.peg.2729"/>
<dbReference type="GO" id="GO:0005737">
    <property type="term" value="C:cytoplasm"/>
    <property type="evidence" value="ECO:0007669"/>
    <property type="project" value="UniProtKB-ARBA"/>
</dbReference>
<protein>
    <recommendedName>
        <fullName evidence="4">Farnesyl diphosphate synthase</fullName>
        <ecNumber evidence="3">2.5.1.10</ecNumber>
    </recommendedName>
    <alternativeName>
        <fullName evidence="10">(2E,6E)-farnesyl diphosphate synthase</fullName>
    </alternativeName>
    <alternativeName>
        <fullName evidence="9">Geranyltranstransferase</fullName>
    </alternativeName>
</protein>
<dbReference type="NCBIfam" id="NF045485">
    <property type="entry name" value="FPPsyn"/>
    <property type="match status" value="1"/>
</dbReference>
<organism evidence="13">
    <name type="scientific">Desulfitobacterium hafniense</name>
    <name type="common">Desulfitobacterium frappieri</name>
    <dbReference type="NCBI Taxonomy" id="49338"/>
    <lineage>
        <taxon>Bacteria</taxon>
        <taxon>Bacillati</taxon>
        <taxon>Bacillota</taxon>
        <taxon>Clostridia</taxon>
        <taxon>Eubacteriales</taxon>
        <taxon>Desulfitobacteriaceae</taxon>
        <taxon>Desulfitobacterium</taxon>
    </lineage>
</organism>
<evidence type="ECO:0000256" key="6">
    <source>
        <dbReference type="ARBA" id="ARBA00022723"/>
    </source>
</evidence>
<dbReference type="CDD" id="cd00685">
    <property type="entry name" value="Trans_IPPS_HT"/>
    <property type="match status" value="1"/>
</dbReference>
<accession>A0A098B0N6</accession>
<gene>
    <name evidence="13" type="ORF">DPCES_2542</name>
</gene>
<proteinExistence type="inferred from homology"/>
<sequence length="306" mass="33467">MGSWKYARPIFLWKDDLMFQKELEDYARLVDSYLAQFPWPTGTLAESMNYSLSAGGKRIRPVLALAAAHAVGGDCEDILPAVCALELIHTYSLIHDDLPAMDNDDYRRGRLANHKVFGEGQAILAGDALLTYAFELIAQPMSGVEPQRQLRAIREVAQAAGPEGMVGGQMLDLEAEEKQLNLAELEQVHRLKTGAILVVAARLGAILAGGTEEKIEALTSYAQAIGLAFQIKDDILDLESDSETLGKPVHSDLRQHKSTYPSLMGLAGAKLELKIKTDEAHAALAVLGERAGFLHELADYIAQRKY</sequence>
<dbReference type="EMBL" id="LK996017">
    <property type="protein sequence ID" value="CDX02429.1"/>
    <property type="molecule type" value="Genomic_DNA"/>
</dbReference>
<evidence type="ECO:0000256" key="1">
    <source>
        <dbReference type="ARBA" id="ARBA00001946"/>
    </source>
</evidence>
<dbReference type="PANTHER" id="PTHR43281">
    <property type="entry name" value="FARNESYL DIPHOSPHATE SYNTHASE"/>
    <property type="match status" value="1"/>
</dbReference>
<dbReference type="FunFam" id="1.10.600.10:FF:000001">
    <property type="entry name" value="Geranylgeranyl diphosphate synthase"/>
    <property type="match status" value="1"/>
</dbReference>
<dbReference type="InterPro" id="IPR053378">
    <property type="entry name" value="Prenyl_diphosphate_synthase"/>
</dbReference>
<evidence type="ECO:0000313" key="13">
    <source>
        <dbReference type="EMBL" id="CDX02429.1"/>
    </source>
</evidence>
<dbReference type="PANTHER" id="PTHR43281:SF1">
    <property type="entry name" value="FARNESYL DIPHOSPHATE SYNTHASE"/>
    <property type="match status" value="1"/>
</dbReference>
<comment type="catalytic activity">
    <reaction evidence="11">
        <text>isopentenyl diphosphate + (2E)-geranyl diphosphate = (2E,6E)-farnesyl diphosphate + diphosphate</text>
        <dbReference type="Rhea" id="RHEA:19361"/>
        <dbReference type="ChEBI" id="CHEBI:33019"/>
        <dbReference type="ChEBI" id="CHEBI:58057"/>
        <dbReference type="ChEBI" id="CHEBI:128769"/>
        <dbReference type="ChEBI" id="CHEBI:175763"/>
        <dbReference type="EC" id="2.5.1.10"/>
    </reaction>
</comment>
<dbReference type="InterPro" id="IPR033749">
    <property type="entry name" value="Polyprenyl_synt_CS"/>
</dbReference>
<reference evidence="13" key="1">
    <citation type="submission" date="2014-07" db="EMBL/GenBank/DDBJ databases">
        <authorList>
            <person name="Hornung V.Bastian."/>
        </authorList>
    </citation>
    <scope>NUCLEOTIDE SEQUENCE</scope>
    <source>
        <strain evidence="13">PCE-S</strain>
    </source>
</reference>
<evidence type="ECO:0000256" key="5">
    <source>
        <dbReference type="ARBA" id="ARBA00022679"/>
    </source>
</evidence>
<dbReference type="GO" id="GO:0046872">
    <property type="term" value="F:metal ion binding"/>
    <property type="evidence" value="ECO:0007669"/>
    <property type="project" value="UniProtKB-KW"/>
</dbReference>
<keyword evidence="8" id="KW-0414">Isoprene biosynthesis</keyword>
<dbReference type="InterPro" id="IPR008949">
    <property type="entry name" value="Isoprenoid_synthase_dom_sf"/>
</dbReference>
<dbReference type="SFLD" id="SFLDS00005">
    <property type="entry name" value="Isoprenoid_Synthase_Type_I"/>
    <property type="match status" value="1"/>
</dbReference>
<comment type="similarity">
    <text evidence="2 12">Belongs to the FPP/GGPP synthase family.</text>
</comment>
<evidence type="ECO:0000256" key="4">
    <source>
        <dbReference type="ARBA" id="ARBA00015100"/>
    </source>
</evidence>
<dbReference type="AlphaFoldDB" id="A0A098B0N6"/>
<dbReference type="SFLD" id="SFLDG01017">
    <property type="entry name" value="Polyprenyl_Transferase_Like"/>
    <property type="match status" value="1"/>
</dbReference>
<dbReference type="GO" id="GO:0004337">
    <property type="term" value="F:(2E,6E)-farnesyl diphosphate synthase activity"/>
    <property type="evidence" value="ECO:0007669"/>
    <property type="project" value="UniProtKB-EC"/>
</dbReference>
<evidence type="ECO:0000256" key="2">
    <source>
        <dbReference type="ARBA" id="ARBA00006706"/>
    </source>
</evidence>
<dbReference type="PROSITE" id="PS00723">
    <property type="entry name" value="POLYPRENYL_SYNTHASE_1"/>
    <property type="match status" value="1"/>
</dbReference>
<evidence type="ECO:0000256" key="10">
    <source>
        <dbReference type="ARBA" id="ARBA00032873"/>
    </source>
</evidence>
<dbReference type="Pfam" id="PF00348">
    <property type="entry name" value="polyprenyl_synt"/>
    <property type="match status" value="1"/>
</dbReference>
<dbReference type="InterPro" id="IPR000092">
    <property type="entry name" value="Polyprenyl_synt"/>
</dbReference>
<evidence type="ECO:0000256" key="7">
    <source>
        <dbReference type="ARBA" id="ARBA00022842"/>
    </source>
</evidence>
<evidence type="ECO:0000256" key="11">
    <source>
        <dbReference type="ARBA" id="ARBA00049399"/>
    </source>
</evidence>
<keyword evidence="6" id="KW-0479">Metal-binding</keyword>
<comment type="cofactor">
    <cofactor evidence="1">
        <name>Mg(2+)</name>
        <dbReference type="ChEBI" id="CHEBI:18420"/>
    </cofactor>
</comment>
<dbReference type="SUPFAM" id="SSF48576">
    <property type="entry name" value="Terpenoid synthases"/>
    <property type="match status" value="1"/>
</dbReference>
<dbReference type="EC" id="2.5.1.10" evidence="3"/>
<evidence type="ECO:0000256" key="12">
    <source>
        <dbReference type="RuleBase" id="RU004466"/>
    </source>
</evidence>
<evidence type="ECO:0000256" key="9">
    <source>
        <dbReference type="ARBA" id="ARBA00032380"/>
    </source>
</evidence>